<protein>
    <recommendedName>
        <fullName evidence="3">Preprotein translocase subunit SecB</fullName>
    </recommendedName>
</protein>
<dbReference type="EMBL" id="CP008890">
    <property type="protein sequence ID" value="AIF41896.1"/>
    <property type="molecule type" value="Genomic_DNA"/>
</dbReference>
<dbReference type="RefSeq" id="WP_041229517.1">
    <property type="nucleotide sequence ID" value="NZ_CP008890.1"/>
</dbReference>
<sequence length="154" mass="16848">MLSEPSADVRELVQGAQLDKVFCRLASVELLDEEREGGESPLLAGLTIGRRKGAPDDQTRDFRITLDLAAHLPSADLRTVFVAQYSAPVDLGDLLTDEIITEYANHVAVMTLLPYIRESLADLGRRVGVDFTLPILQRGQMMFETPDPGTAPPS</sequence>
<evidence type="ECO:0008006" key="3">
    <source>
        <dbReference type="Google" id="ProtNLM"/>
    </source>
</evidence>
<proteinExistence type="predicted"/>
<evidence type="ECO:0000313" key="2">
    <source>
        <dbReference type="Proteomes" id="UP000027986"/>
    </source>
</evidence>
<dbReference type="HOGENOM" id="CLU_1683619_0_0_11"/>
<name>A0A075JIE2_9MICO</name>
<accession>A0A075JIE2</accession>
<organism evidence="1 2">
    <name type="scientific">Dermacoccus nishinomiyaensis</name>
    <dbReference type="NCBI Taxonomy" id="1274"/>
    <lineage>
        <taxon>Bacteria</taxon>
        <taxon>Bacillati</taxon>
        <taxon>Actinomycetota</taxon>
        <taxon>Actinomycetes</taxon>
        <taxon>Micrococcales</taxon>
        <taxon>Dermacoccaceae</taxon>
        <taxon>Dermacoccus</taxon>
    </lineage>
</organism>
<reference evidence="1 2" key="1">
    <citation type="submission" date="2014-07" db="EMBL/GenBank/DDBJ databases">
        <title>Genome Sequencing of Dermacoccus nishinomiyaensis.</title>
        <authorList>
            <person name="Hong K.W."/>
            <person name="Chan K.G."/>
        </authorList>
    </citation>
    <scope>NUCLEOTIDE SEQUENCE [LARGE SCALE GENOMIC DNA]</scope>
    <source>
        <strain evidence="1 2">M25</strain>
        <plasmid evidence="2">Plasmid unnamed</plasmid>
    </source>
</reference>
<keyword evidence="2" id="KW-1185">Reference proteome</keyword>
<keyword evidence="1" id="KW-0614">Plasmid</keyword>
<dbReference type="KEGG" id="dni:HX89_14415"/>
<geneLocation type="plasmid" evidence="1 2">
    <name>unnamed</name>
</geneLocation>
<dbReference type="AlphaFoldDB" id="A0A075JIE2"/>
<evidence type="ECO:0000313" key="1">
    <source>
        <dbReference type="EMBL" id="AIF41896.1"/>
    </source>
</evidence>
<dbReference type="GeneID" id="41842201"/>
<dbReference type="Proteomes" id="UP000027986">
    <property type="component" value="Plasmid unnamed"/>
</dbReference>
<dbReference type="OrthoDB" id="4236906at2"/>
<gene>
    <name evidence="1" type="ORF">HX89_14415</name>
</gene>